<comment type="function">
    <text evidence="1">JanA and janB regulate somatic sex differentiation.</text>
</comment>
<dbReference type="SUPFAM" id="SSF143724">
    <property type="entry name" value="PHP14-like"/>
    <property type="match status" value="1"/>
</dbReference>
<accession>A0A0M3QXP0</accession>
<dbReference type="Gene3D" id="3.50.20.20">
    <property type="entry name" value="Janus/Ocnus"/>
    <property type="match status" value="1"/>
</dbReference>
<dbReference type="OMA" id="MEKLGLC"/>
<dbReference type="AlphaFoldDB" id="A0A0M3QXP0"/>
<dbReference type="PANTHER" id="PTHR12258">
    <property type="entry name" value="JANUS-A/JANUS-B"/>
    <property type="match status" value="1"/>
</dbReference>
<evidence type="ECO:0000313" key="7">
    <source>
        <dbReference type="Proteomes" id="UP000494163"/>
    </source>
</evidence>
<evidence type="ECO:0000313" key="6">
    <source>
        <dbReference type="EMBL" id="ALC46263.1"/>
    </source>
</evidence>
<dbReference type="GO" id="GO:0007548">
    <property type="term" value="P:sex differentiation"/>
    <property type="evidence" value="ECO:0007669"/>
    <property type="project" value="UniProtKB-KW"/>
</dbReference>
<dbReference type="GO" id="GO:0101006">
    <property type="term" value="F:protein histidine phosphatase activity"/>
    <property type="evidence" value="ECO:0007669"/>
    <property type="project" value="TreeGrafter"/>
</dbReference>
<dbReference type="SMR" id="A0A0M3QXP0"/>
<dbReference type="Proteomes" id="UP000494163">
    <property type="component" value="Chromosome 3R"/>
</dbReference>
<evidence type="ECO:0000256" key="3">
    <source>
        <dbReference type="ARBA" id="ARBA00022782"/>
    </source>
</evidence>
<evidence type="ECO:0000256" key="1">
    <source>
        <dbReference type="ARBA" id="ARBA00002508"/>
    </source>
</evidence>
<keyword evidence="3" id="KW-0221">Differentiation</keyword>
<organism evidence="6 7">
    <name type="scientific">Drosophila busckii</name>
    <name type="common">Fruit fly</name>
    <dbReference type="NCBI Taxonomy" id="30019"/>
    <lineage>
        <taxon>Eukaryota</taxon>
        <taxon>Metazoa</taxon>
        <taxon>Ecdysozoa</taxon>
        <taxon>Arthropoda</taxon>
        <taxon>Hexapoda</taxon>
        <taxon>Insecta</taxon>
        <taxon>Pterygota</taxon>
        <taxon>Neoptera</taxon>
        <taxon>Endopterygota</taxon>
        <taxon>Diptera</taxon>
        <taxon>Brachycera</taxon>
        <taxon>Muscomorpha</taxon>
        <taxon>Ephydroidea</taxon>
        <taxon>Drosophilidae</taxon>
        <taxon>Drosophila</taxon>
    </lineage>
</organism>
<protein>
    <submittedName>
        <fullName evidence="6">Ocn</fullName>
    </submittedName>
</protein>
<name>A0A0M3QXP0_DROBS</name>
<dbReference type="OrthoDB" id="10249612at2759"/>
<comment type="similarity">
    <text evidence="2">Belongs to the janus family.</text>
</comment>
<sequence length="138" mass="15810">TKLFTSRIPASLLSKQVQRTYNKRAAAALLKLRRVQIDDDGLFPYVMIKVYIHGVTRFPRTIIRGKFNSSHKAVYNAARRELGSMELCTNPLGGGYLDVDMDKRKIYIYGGCQTFGIADHAKTQEILMSWTKYKDFQI</sequence>
<feature type="non-terminal residue" evidence="6">
    <location>
        <position position="1"/>
    </location>
</feature>
<dbReference type="GO" id="GO:0030154">
    <property type="term" value="P:cell differentiation"/>
    <property type="evidence" value="ECO:0007669"/>
    <property type="project" value="UniProtKB-KW"/>
</dbReference>
<evidence type="ECO:0000256" key="2">
    <source>
        <dbReference type="ARBA" id="ARBA00010971"/>
    </source>
</evidence>
<feature type="active site" description="Proton acceptor" evidence="5">
    <location>
        <position position="71"/>
    </location>
</feature>
<gene>
    <name evidence="6" type="ORF">Dbus_chr3Rg1013</name>
</gene>
<feature type="non-terminal residue" evidence="6">
    <location>
        <position position="138"/>
    </location>
</feature>
<dbReference type="InterPro" id="IPR007702">
    <property type="entry name" value="Janus"/>
</dbReference>
<dbReference type="STRING" id="30019.A0A0M3QXP0"/>
<dbReference type="PANTHER" id="PTHR12258:SF5">
    <property type="entry name" value="BCDNA.GH02250-RELATED"/>
    <property type="match status" value="1"/>
</dbReference>
<dbReference type="GO" id="GO:0005829">
    <property type="term" value="C:cytosol"/>
    <property type="evidence" value="ECO:0007669"/>
    <property type="project" value="TreeGrafter"/>
</dbReference>
<keyword evidence="7" id="KW-1185">Reference proteome</keyword>
<reference evidence="6 7" key="1">
    <citation type="submission" date="2015-08" db="EMBL/GenBank/DDBJ databases">
        <title>Ancestral chromatin configuration constrains chromatin evolution on differentiating sex chromosomes in Drosophila.</title>
        <authorList>
            <person name="Zhou Q."/>
            <person name="Bachtrog D."/>
        </authorList>
    </citation>
    <scope>NUCLEOTIDE SEQUENCE [LARGE SCALE GENOMIC DNA]</scope>
    <source>
        <tissue evidence="6">Whole larvae</tissue>
    </source>
</reference>
<keyword evidence="4" id="KW-0726">Sexual differentiation</keyword>
<dbReference type="InterPro" id="IPR038596">
    <property type="entry name" value="Janus_sf"/>
</dbReference>
<proteinExistence type="inferred from homology"/>
<dbReference type="EMBL" id="CP012526">
    <property type="protein sequence ID" value="ALC46263.1"/>
    <property type="molecule type" value="Genomic_DNA"/>
</dbReference>
<evidence type="ECO:0000256" key="4">
    <source>
        <dbReference type="ARBA" id="ARBA00022928"/>
    </source>
</evidence>
<evidence type="ECO:0000256" key="5">
    <source>
        <dbReference type="PIRSR" id="PIRSR607702-1"/>
    </source>
</evidence>
<dbReference type="Pfam" id="PF05005">
    <property type="entry name" value="Ocnus"/>
    <property type="match status" value="1"/>
</dbReference>